<dbReference type="AlphaFoldDB" id="A0A6G1C0Z5"/>
<dbReference type="Proteomes" id="UP000479710">
    <property type="component" value="Unassembled WGS sequence"/>
</dbReference>
<feature type="region of interest" description="Disordered" evidence="1">
    <location>
        <begin position="1"/>
        <end position="23"/>
    </location>
</feature>
<gene>
    <name evidence="3" type="ORF">E2562_029680</name>
</gene>
<dbReference type="OrthoDB" id="435754at2759"/>
<reference evidence="3 4" key="1">
    <citation type="submission" date="2019-11" db="EMBL/GenBank/DDBJ databases">
        <title>Whole genome sequence of Oryza granulata.</title>
        <authorList>
            <person name="Li W."/>
        </authorList>
    </citation>
    <scope>NUCLEOTIDE SEQUENCE [LARGE SCALE GENOMIC DNA]</scope>
    <source>
        <strain evidence="4">cv. Menghai</strain>
        <tissue evidence="3">Leaf</tissue>
    </source>
</reference>
<feature type="compositionally biased region" description="Basic residues" evidence="1">
    <location>
        <begin position="1"/>
        <end position="10"/>
    </location>
</feature>
<keyword evidence="2" id="KW-0812">Transmembrane</keyword>
<keyword evidence="2" id="KW-1133">Transmembrane helix</keyword>
<dbReference type="EMBL" id="SPHZ02000011">
    <property type="protein sequence ID" value="KAF0893786.1"/>
    <property type="molecule type" value="Genomic_DNA"/>
</dbReference>
<sequence length="200" mass="21537">MRGAKARRRASPSSLDLLPDLLPPPPPARPPRILAVIVLSHRAVTTDCERFLERPVIALGVLLFVLSLAGLAGALCENWAKIRSYLQDGKVSSTSCDGGSEDSLSGRPHQACREPTGIEGETKAEAMGTVRKAPRLLAIWPALLLLVVVADLFGTALARSSARMVGKKQWEFDYFVLSLQWPGTICASICHCCATNGCCR</sequence>
<accession>A0A6G1C0Z5</accession>
<feature type="transmembrane region" description="Helical" evidence="2">
    <location>
        <begin position="56"/>
        <end position="75"/>
    </location>
</feature>
<keyword evidence="4" id="KW-1185">Reference proteome</keyword>
<protein>
    <submittedName>
        <fullName evidence="3">Uncharacterized protein</fullName>
    </submittedName>
</protein>
<evidence type="ECO:0000256" key="2">
    <source>
        <dbReference type="SAM" id="Phobius"/>
    </source>
</evidence>
<name>A0A6G1C0Z5_9ORYZ</name>
<feature type="compositionally biased region" description="Low complexity" evidence="1">
    <location>
        <begin position="11"/>
        <end position="20"/>
    </location>
</feature>
<comment type="caution">
    <text evidence="3">The sequence shown here is derived from an EMBL/GenBank/DDBJ whole genome shotgun (WGS) entry which is preliminary data.</text>
</comment>
<proteinExistence type="predicted"/>
<evidence type="ECO:0000313" key="4">
    <source>
        <dbReference type="Proteomes" id="UP000479710"/>
    </source>
</evidence>
<evidence type="ECO:0000256" key="1">
    <source>
        <dbReference type="SAM" id="MobiDB-lite"/>
    </source>
</evidence>
<keyword evidence="2" id="KW-0472">Membrane</keyword>
<organism evidence="3 4">
    <name type="scientific">Oryza meyeriana var. granulata</name>
    <dbReference type="NCBI Taxonomy" id="110450"/>
    <lineage>
        <taxon>Eukaryota</taxon>
        <taxon>Viridiplantae</taxon>
        <taxon>Streptophyta</taxon>
        <taxon>Embryophyta</taxon>
        <taxon>Tracheophyta</taxon>
        <taxon>Spermatophyta</taxon>
        <taxon>Magnoliopsida</taxon>
        <taxon>Liliopsida</taxon>
        <taxon>Poales</taxon>
        <taxon>Poaceae</taxon>
        <taxon>BOP clade</taxon>
        <taxon>Oryzoideae</taxon>
        <taxon>Oryzeae</taxon>
        <taxon>Oryzinae</taxon>
        <taxon>Oryza</taxon>
        <taxon>Oryza meyeriana</taxon>
    </lineage>
</organism>
<feature type="transmembrane region" description="Helical" evidence="2">
    <location>
        <begin position="137"/>
        <end position="158"/>
    </location>
</feature>
<evidence type="ECO:0000313" key="3">
    <source>
        <dbReference type="EMBL" id="KAF0893786.1"/>
    </source>
</evidence>